<proteinExistence type="predicted"/>
<accession>A0AAV7S849</accession>
<dbReference type="AlphaFoldDB" id="A0AAV7S849"/>
<name>A0AAV7S849_PLEWA</name>
<comment type="caution">
    <text evidence="1">The sequence shown here is derived from an EMBL/GenBank/DDBJ whole genome shotgun (WGS) entry which is preliminary data.</text>
</comment>
<organism evidence="1 2">
    <name type="scientific">Pleurodeles waltl</name>
    <name type="common">Iberian ribbed newt</name>
    <dbReference type="NCBI Taxonomy" id="8319"/>
    <lineage>
        <taxon>Eukaryota</taxon>
        <taxon>Metazoa</taxon>
        <taxon>Chordata</taxon>
        <taxon>Craniata</taxon>
        <taxon>Vertebrata</taxon>
        <taxon>Euteleostomi</taxon>
        <taxon>Amphibia</taxon>
        <taxon>Batrachia</taxon>
        <taxon>Caudata</taxon>
        <taxon>Salamandroidea</taxon>
        <taxon>Salamandridae</taxon>
        <taxon>Pleurodelinae</taxon>
        <taxon>Pleurodeles</taxon>
    </lineage>
</organism>
<reference evidence="1" key="1">
    <citation type="journal article" date="2022" name="bioRxiv">
        <title>Sequencing and chromosome-scale assembly of the giantPleurodeles waltlgenome.</title>
        <authorList>
            <person name="Brown T."/>
            <person name="Elewa A."/>
            <person name="Iarovenko S."/>
            <person name="Subramanian E."/>
            <person name="Araus A.J."/>
            <person name="Petzold A."/>
            <person name="Susuki M."/>
            <person name="Suzuki K.-i.T."/>
            <person name="Hayashi T."/>
            <person name="Toyoda A."/>
            <person name="Oliveira C."/>
            <person name="Osipova E."/>
            <person name="Leigh N.D."/>
            <person name="Simon A."/>
            <person name="Yun M.H."/>
        </authorList>
    </citation>
    <scope>NUCLEOTIDE SEQUENCE</scope>
    <source>
        <strain evidence="1">20211129_DDA</strain>
        <tissue evidence="1">Liver</tissue>
    </source>
</reference>
<protein>
    <submittedName>
        <fullName evidence="1">Uncharacterized protein</fullName>
    </submittedName>
</protein>
<evidence type="ECO:0000313" key="1">
    <source>
        <dbReference type="EMBL" id="KAJ1160644.1"/>
    </source>
</evidence>
<evidence type="ECO:0000313" key="2">
    <source>
        <dbReference type="Proteomes" id="UP001066276"/>
    </source>
</evidence>
<dbReference type="EMBL" id="JANPWB010000008">
    <property type="protein sequence ID" value="KAJ1160644.1"/>
    <property type="molecule type" value="Genomic_DNA"/>
</dbReference>
<sequence>MEGISRTDGGLLRKRDFAIVMLAMKEEIGWSALGTPPEILTKMPVARREEEDDLAERDISGALFCDTITQTLKTRFE</sequence>
<dbReference type="Proteomes" id="UP001066276">
    <property type="component" value="Chromosome 4_2"/>
</dbReference>
<keyword evidence="2" id="KW-1185">Reference proteome</keyword>
<gene>
    <name evidence="1" type="ORF">NDU88_001139</name>
</gene>